<keyword evidence="3" id="KW-1185">Reference proteome</keyword>
<dbReference type="AlphaFoldDB" id="A0AAD7MYJ4"/>
<proteinExistence type="predicted"/>
<keyword evidence="1" id="KW-0732">Signal</keyword>
<gene>
    <name evidence="2" type="ORF">B0H16DRAFT_1571459</name>
</gene>
<feature type="chain" id="PRO_5042043451" description="Extracellular serine-rich protein" evidence="1">
    <location>
        <begin position="21"/>
        <end position="203"/>
    </location>
</feature>
<evidence type="ECO:0008006" key="4">
    <source>
        <dbReference type="Google" id="ProtNLM"/>
    </source>
</evidence>
<dbReference type="EMBL" id="JARKIB010000115">
    <property type="protein sequence ID" value="KAJ7737692.1"/>
    <property type="molecule type" value="Genomic_DNA"/>
</dbReference>
<sequence length="203" mass="20953">MCVVRRVIVLLLSLPVLAAAQTLQYVSAGNNLGILNSTIITVSPLGVGSDGETTYVDVVVEGTQGNPSSPSILDIPTPLTLTTTFVEGASAMRESLSFPGEDFAFTCTFGDGRGTCFQSVGFSNPSDTPHVFTFSGPLAPLYTLPAPAPASLGPGTSTSISTPSPTVPTPMPTTVNNGAEMKIPSCLIHGVLYFVVGILAYIL</sequence>
<accession>A0AAD7MYJ4</accession>
<organism evidence="2 3">
    <name type="scientific">Mycena metata</name>
    <dbReference type="NCBI Taxonomy" id="1033252"/>
    <lineage>
        <taxon>Eukaryota</taxon>
        <taxon>Fungi</taxon>
        <taxon>Dikarya</taxon>
        <taxon>Basidiomycota</taxon>
        <taxon>Agaricomycotina</taxon>
        <taxon>Agaricomycetes</taxon>
        <taxon>Agaricomycetidae</taxon>
        <taxon>Agaricales</taxon>
        <taxon>Marasmiineae</taxon>
        <taxon>Mycenaceae</taxon>
        <taxon>Mycena</taxon>
    </lineage>
</organism>
<feature type="signal peptide" evidence="1">
    <location>
        <begin position="1"/>
        <end position="20"/>
    </location>
</feature>
<evidence type="ECO:0000313" key="3">
    <source>
        <dbReference type="Proteomes" id="UP001215598"/>
    </source>
</evidence>
<comment type="caution">
    <text evidence="2">The sequence shown here is derived from an EMBL/GenBank/DDBJ whole genome shotgun (WGS) entry which is preliminary data.</text>
</comment>
<evidence type="ECO:0000256" key="1">
    <source>
        <dbReference type="SAM" id="SignalP"/>
    </source>
</evidence>
<dbReference type="Proteomes" id="UP001215598">
    <property type="component" value="Unassembled WGS sequence"/>
</dbReference>
<protein>
    <recommendedName>
        <fullName evidence="4">Extracellular serine-rich protein</fullName>
    </recommendedName>
</protein>
<reference evidence="2" key="1">
    <citation type="submission" date="2023-03" db="EMBL/GenBank/DDBJ databases">
        <title>Massive genome expansion in bonnet fungi (Mycena s.s.) driven by repeated elements and novel gene families across ecological guilds.</title>
        <authorList>
            <consortium name="Lawrence Berkeley National Laboratory"/>
            <person name="Harder C.B."/>
            <person name="Miyauchi S."/>
            <person name="Viragh M."/>
            <person name="Kuo A."/>
            <person name="Thoen E."/>
            <person name="Andreopoulos B."/>
            <person name="Lu D."/>
            <person name="Skrede I."/>
            <person name="Drula E."/>
            <person name="Henrissat B."/>
            <person name="Morin E."/>
            <person name="Kohler A."/>
            <person name="Barry K."/>
            <person name="LaButti K."/>
            <person name="Morin E."/>
            <person name="Salamov A."/>
            <person name="Lipzen A."/>
            <person name="Mereny Z."/>
            <person name="Hegedus B."/>
            <person name="Baldrian P."/>
            <person name="Stursova M."/>
            <person name="Weitz H."/>
            <person name="Taylor A."/>
            <person name="Grigoriev I.V."/>
            <person name="Nagy L.G."/>
            <person name="Martin F."/>
            <person name="Kauserud H."/>
        </authorList>
    </citation>
    <scope>NUCLEOTIDE SEQUENCE</scope>
    <source>
        <strain evidence="2">CBHHK182m</strain>
    </source>
</reference>
<name>A0AAD7MYJ4_9AGAR</name>
<evidence type="ECO:0000313" key="2">
    <source>
        <dbReference type="EMBL" id="KAJ7737692.1"/>
    </source>
</evidence>